<feature type="chain" id="PRO_5043506924" evidence="2">
    <location>
        <begin position="17"/>
        <end position="166"/>
    </location>
</feature>
<dbReference type="AlphaFoldDB" id="A0AAV5QKV6"/>
<evidence type="ECO:0000313" key="4">
    <source>
        <dbReference type="Proteomes" id="UP001360560"/>
    </source>
</evidence>
<feature type="region of interest" description="Disordered" evidence="1">
    <location>
        <begin position="34"/>
        <end position="73"/>
    </location>
</feature>
<evidence type="ECO:0000256" key="1">
    <source>
        <dbReference type="SAM" id="MobiDB-lite"/>
    </source>
</evidence>
<keyword evidence="2" id="KW-0732">Signal</keyword>
<name>A0AAV5QKV6_9ASCO</name>
<dbReference type="EMBL" id="BTFZ01000004">
    <property type="protein sequence ID" value="GMM34985.1"/>
    <property type="molecule type" value="Genomic_DNA"/>
</dbReference>
<organism evidence="3 4">
    <name type="scientific">Saccharomycopsis crataegensis</name>
    <dbReference type="NCBI Taxonomy" id="43959"/>
    <lineage>
        <taxon>Eukaryota</taxon>
        <taxon>Fungi</taxon>
        <taxon>Dikarya</taxon>
        <taxon>Ascomycota</taxon>
        <taxon>Saccharomycotina</taxon>
        <taxon>Saccharomycetes</taxon>
        <taxon>Saccharomycopsidaceae</taxon>
        <taxon>Saccharomycopsis</taxon>
    </lineage>
</organism>
<evidence type="ECO:0000313" key="3">
    <source>
        <dbReference type="EMBL" id="GMM34985.1"/>
    </source>
</evidence>
<feature type="signal peptide" evidence="2">
    <location>
        <begin position="1"/>
        <end position="16"/>
    </location>
</feature>
<dbReference type="Proteomes" id="UP001360560">
    <property type="component" value="Unassembled WGS sequence"/>
</dbReference>
<proteinExistence type="predicted"/>
<evidence type="ECO:0000256" key="2">
    <source>
        <dbReference type="SAM" id="SignalP"/>
    </source>
</evidence>
<dbReference type="RefSeq" id="XP_064851985.1">
    <property type="nucleotide sequence ID" value="XM_064995913.1"/>
</dbReference>
<comment type="caution">
    <text evidence="3">The sequence shown here is derived from an EMBL/GenBank/DDBJ whole genome shotgun (WGS) entry which is preliminary data.</text>
</comment>
<protein>
    <submittedName>
        <fullName evidence="3">Uncharacterized protein</fullName>
    </submittedName>
</protein>
<accession>A0AAV5QKV6</accession>
<keyword evidence="4" id="KW-1185">Reference proteome</keyword>
<gene>
    <name evidence="3" type="ORF">DASC09_023100</name>
</gene>
<dbReference type="GeneID" id="90072964"/>
<reference evidence="3 4" key="1">
    <citation type="journal article" date="2023" name="Elife">
        <title>Identification of key yeast species and microbe-microbe interactions impacting larval growth of Drosophila in the wild.</title>
        <authorList>
            <person name="Mure A."/>
            <person name="Sugiura Y."/>
            <person name="Maeda R."/>
            <person name="Honda K."/>
            <person name="Sakurai N."/>
            <person name="Takahashi Y."/>
            <person name="Watada M."/>
            <person name="Katoh T."/>
            <person name="Gotoh A."/>
            <person name="Gotoh Y."/>
            <person name="Taniguchi I."/>
            <person name="Nakamura K."/>
            <person name="Hayashi T."/>
            <person name="Katayama T."/>
            <person name="Uemura T."/>
            <person name="Hattori Y."/>
        </authorList>
    </citation>
    <scope>NUCLEOTIDE SEQUENCE [LARGE SCALE GENOMIC DNA]</scope>
    <source>
        <strain evidence="3 4">SC-9</strain>
    </source>
</reference>
<sequence>MALLVLLLFFMAIVIASVLLPAINGIGKFEIDRDSRKKKQDDEDEVNVAVTSSSSFGYVPPDEYDEIESPEEKKSKRQLIREKLEQVEIPLKFKTTVLDDQEVPNRGIRQRRVVHKDSNEKDPNVFDFDIDQLIDEDNRQQANEYKAQVKKVIGQSKSNSNSPLLP</sequence>